<keyword evidence="7" id="KW-0862">Zinc</keyword>
<dbReference type="Gene3D" id="3.30.40.10">
    <property type="entry name" value="Zinc/RING finger domain, C3HC4 (zinc finger)"/>
    <property type="match status" value="1"/>
</dbReference>
<dbReference type="PANTHER" id="PTHR15710">
    <property type="entry name" value="E3 UBIQUITIN-PROTEIN LIGASE PRAJA"/>
    <property type="match status" value="1"/>
</dbReference>
<feature type="domain" description="RING-type" evidence="9">
    <location>
        <begin position="394"/>
        <end position="435"/>
    </location>
</feature>
<keyword evidence="3" id="KW-0808">Transferase</keyword>
<dbReference type="AlphaFoldDB" id="A0A7J6FGH0"/>
<evidence type="ECO:0000259" key="9">
    <source>
        <dbReference type="PROSITE" id="PS50089"/>
    </source>
</evidence>
<evidence type="ECO:0000313" key="10">
    <source>
        <dbReference type="EMBL" id="KAF4369802.1"/>
    </source>
</evidence>
<dbReference type="PANTHER" id="PTHR15710:SF108">
    <property type="entry name" value="OS03G0286100 PROTEIN"/>
    <property type="match status" value="1"/>
</dbReference>
<keyword evidence="6" id="KW-0833">Ubl conjugation pathway</keyword>
<dbReference type="GO" id="GO:0008270">
    <property type="term" value="F:zinc ion binding"/>
    <property type="evidence" value="ECO:0007669"/>
    <property type="project" value="UniProtKB-KW"/>
</dbReference>
<name>A0A7J6FGH0_CANSA</name>
<dbReference type="PROSITE" id="PS50089">
    <property type="entry name" value="ZF_RING_2"/>
    <property type="match status" value="1"/>
</dbReference>
<evidence type="ECO:0000256" key="2">
    <source>
        <dbReference type="ARBA" id="ARBA00012483"/>
    </source>
</evidence>
<dbReference type="EMBL" id="JAATIP010000122">
    <property type="protein sequence ID" value="KAF4369802.1"/>
    <property type="molecule type" value="Genomic_DNA"/>
</dbReference>
<evidence type="ECO:0000256" key="7">
    <source>
        <dbReference type="ARBA" id="ARBA00022833"/>
    </source>
</evidence>
<dbReference type="FunFam" id="3.30.40.10:FF:000022">
    <property type="entry name" value="E3 ubiquitin-protein ligase RING1-like"/>
    <property type="match status" value="1"/>
</dbReference>
<dbReference type="GO" id="GO:0061630">
    <property type="term" value="F:ubiquitin protein ligase activity"/>
    <property type="evidence" value="ECO:0007669"/>
    <property type="project" value="UniProtKB-EC"/>
</dbReference>
<evidence type="ECO:0000256" key="1">
    <source>
        <dbReference type="ARBA" id="ARBA00000900"/>
    </source>
</evidence>
<reference evidence="10 11" key="1">
    <citation type="journal article" date="2020" name="bioRxiv">
        <title>Sequence and annotation of 42 cannabis genomes reveals extensive copy number variation in cannabinoid synthesis and pathogen resistance genes.</title>
        <authorList>
            <person name="Mckernan K.J."/>
            <person name="Helbert Y."/>
            <person name="Kane L.T."/>
            <person name="Ebling H."/>
            <person name="Zhang L."/>
            <person name="Liu B."/>
            <person name="Eaton Z."/>
            <person name="Mclaughlin S."/>
            <person name="Kingan S."/>
            <person name="Baybayan P."/>
            <person name="Concepcion G."/>
            <person name="Jordan M."/>
            <person name="Riva A."/>
            <person name="Barbazuk W."/>
            <person name="Harkins T."/>
        </authorList>
    </citation>
    <scope>NUCLEOTIDE SEQUENCE [LARGE SCALE GENOMIC DNA]</scope>
    <source>
        <strain evidence="11">cv. Jamaican Lion 4</strain>
        <tissue evidence="10">Leaf</tissue>
    </source>
</reference>
<keyword evidence="5 8" id="KW-0863">Zinc-finger</keyword>
<dbReference type="InterPro" id="IPR001841">
    <property type="entry name" value="Znf_RING"/>
</dbReference>
<evidence type="ECO:0000256" key="4">
    <source>
        <dbReference type="ARBA" id="ARBA00022723"/>
    </source>
</evidence>
<keyword evidence="4" id="KW-0479">Metal-binding</keyword>
<organism evidence="10 11">
    <name type="scientific">Cannabis sativa</name>
    <name type="common">Hemp</name>
    <name type="synonym">Marijuana</name>
    <dbReference type="NCBI Taxonomy" id="3483"/>
    <lineage>
        <taxon>Eukaryota</taxon>
        <taxon>Viridiplantae</taxon>
        <taxon>Streptophyta</taxon>
        <taxon>Embryophyta</taxon>
        <taxon>Tracheophyta</taxon>
        <taxon>Spermatophyta</taxon>
        <taxon>Magnoliopsida</taxon>
        <taxon>eudicotyledons</taxon>
        <taxon>Gunneridae</taxon>
        <taxon>Pentapetalae</taxon>
        <taxon>rosids</taxon>
        <taxon>fabids</taxon>
        <taxon>Rosales</taxon>
        <taxon>Cannabaceae</taxon>
        <taxon>Cannabis</taxon>
    </lineage>
</organism>
<evidence type="ECO:0000256" key="5">
    <source>
        <dbReference type="ARBA" id="ARBA00022771"/>
    </source>
</evidence>
<evidence type="ECO:0000256" key="8">
    <source>
        <dbReference type="PROSITE-ProRule" id="PRU00175"/>
    </source>
</evidence>
<dbReference type="GO" id="GO:0016567">
    <property type="term" value="P:protein ubiquitination"/>
    <property type="evidence" value="ECO:0007669"/>
    <property type="project" value="TreeGrafter"/>
</dbReference>
<dbReference type="SMART" id="SM00184">
    <property type="entry name" value="RING"/>
    <property type="match status" value="1"/>
</dbReference>
<dbReference type="Pfam" id="PF13639">
    <property type="entry name" value="zf-RING_2"/>
    <property type="match status" value="1"/>
</dbReference>
<proteinExistence type="predicted"/>
<gene>
    <name evidence="10" type="ORF">F8388_019682</name>
</gene>
<accession>A0A7J6FGH0</accession>
<evidence type="ECO:0000256" key="6">
    <source>
        <dbReference type="ARBA" id="ARBA00022786"/>
    </source>
</evidence>
<protein>
    <recommendedName>
        <fullName evidence="2">RING-type E3 ubiquitin transferase</fullName>
        <ecNumber evidence="2">2.3.2.27</ecNumber>
    </recommendedName>
</protein>
<comment type="catalytic activity">
    <reaction evidence="1">
        <text>S-ubiquitinyl-[E2 ubiquitin-conjugating enzyme]-L-cysteine + [acceptor protein]-L-lysine = [E2 ubiquitin-conjugating enzyme]-L-cysteine + N(6)-ubiquitinyl-[acceptor protein]-L-lysine.</text>
        <dbReference type="EC" id="2.3.2.27"/>
    </reaction>
</comment>
<evidence type="ECO:0000256" key="3">
    <source>
        <dbReference type="ARBA" id="ARBA00022679"/>
    </source>
</evidence>
<dbReference type="GO" id="GO:0005737">
    <property type="term" value="C:cytoplasm"/>
    <property type="evidence" value="ECO:0007669"/>
    <property type="project" value="TreeGrafter"/>
</dbReference>
<evidence type="ECO:0000313" key="11">
    <source>
        <dbReference type="Proteomes" id="UP000525078"/>
    </source>
</evidence>
<dbReference type="SUPFAM" id="SSF57850">
    <property type="entry name" value="RING/U-box"/>
    <property type="match status" value="1"/>
</dbReference>
<dbReference type="Proteomes" id="UP000525078">
    <property type="component" value="Unassembled WGS sequence"/>
</dbReference>
<sequence length="461" mass="51921">MAEVTYLRLHELEDDPSHPDQSLVLDSFPYWTPYDFDLYASDPEFPPSDNSIHTHITVHEDELLFQHESNINVRCLDDDENVSELGSIANADILDRENQVNFVIDLFHQRVEQSQVMGLSDLVTEALDDSNFGVIEGNCDVGMDGLDLDLGLGIDIDLGMDRHCLDVDGDDDFFVTRRVSGLESGEASSSSVREADAFDTCIRLVGYGSESDEEDIGVIGIDVQSEEAYDLDHTHEENDDDTGIPLCWDSLQLEDHRETIEDFEWEEVDGRVDERDVLSMSMDADRRGSISASLSRSIPPLEEEEEISLEREVGLENLDWEVLLSTENLDTNPENEPYLSEHDYIYPAEYDMLIGQFNETPTDMGRPPASGTAVNNLPSVVLSQEDVRNNNAHCAVCKEEINVGEQAKQLPCSHLYHGDCIVPWLGIRNTCPVCRYELPTDDADYELKKTLRTTLHIRLGL</sequence>
<dbReference type="EC" id="2.3.2.27" evidence="2"/>
<dbReference type="InterPro" id="IPR013083">
    <property type="entry name" value="Znf_RING/FYVE/PHD"/>
</dbReference>
<comment type="caution">
    <text evidence="10">The sequence shown here is derived from an EMBL/GenBank/DDBJ whole genome shotgun (WGS) entry which is preliminary data.</text>
</comment>